<evidence type="ECO:0000256" key="1">
    <source>
        <dbReference type="SAM" id="MobiDB-lite"/>
    </source>
</evidence>
<organism evidence="2 3">
    <name type="scientific">Mycena sanguinolenta</name>
    <dbReference type="NCBI Taxonomy" id="230812"/>
    <lineage>
        <taxon>Eukaryota</taxon>
        <taxon>Fungi</taxon>
        <taxon>Dikarya</taxon>
        <taxon>Basidiomycota</taxon>
        <taxon>Agaricomycotina</taxon>
        <taxon>Agaricomycetes</taxon>
        <taxon>Agaricomycetidae</taxon>
        <taxon>Agaricales</taxon>
        <taxon>Marasmiineae</taxon>
        <taxon>Mycenaceae</taxon>
        <taxon>Mycena</taxon>
    </lineage>
</organism>
<feature type="region of interest" description="Disordered" evidence="1">
    <location>
        <begin position="424"/>
        <end position="498"/>
    </location>
</feature>
<evidence type="ECO:0000313" key="2">
    <source>
        <dbReference type="EMBL" id="KAF7349518.1"/>
    </source>
</evidence>
<dbReference type="EMBL" id="JACAZH010000016">
    <property type="protein sequence ID" value="KAF7349518.1"/>
    <property type="molecule type" value="Genomic_DNA"/>
</dbReference>
<feature type="region of interest" description="Disordered" evidence="1">
    <location>
        <begin position="795"/>
        <end position="821"/>
    </location>
</feature>
<gene>
    <name evidence="2" type="ORF">MSAN_01742200</name>
</gene>
<dbReference type="Proteomes" id="UP000623467">
    <property type="component" value="Unassembled WGS sequence"/>
</dbReference>
<proteinExistence type="predicted"/>
<name>A0A8H6XWI2_9AGAR</name>
<protein>
    <submittedName>
        <fullName evidence="2">Uncharacterized protein</fullName>
    </submittedName>
</protein>
<evidence type="ECO:0000313" key="3">
    <source>
        <dbReference type="Proteomes" id="UP000623467"/>
    </source>
</evidence>
<keyword evidence="3" id="KW-1185">Reference proteome</keyword>
<comment type="caution">
    <text evidence="2">The sequence shown here is derived from an EMBL/GenBank/DDBJ whole genome shotgun (WGS) entry which is preliminary data.</text>
</comment>
<reference evidence="2" key="1">
    <citation type="submission" date="2020-05" db="EMBL/GenBank/DDBJ databases">
        <title>Mycena genomes resolve the evolution of fungal bioluminescence.</title>
        <authorList>
            <person name="Tsai I.J."/>
        </authorList>
    </citation>
    <scope>NUCLEOTIDE SEQUENCE</scope>
    <source>
        <strain evidence="2">160909Yilan</strain>
    </source>
</reference>
<feature type="region of interest" description="Disordered" evidence="1">
    <location>
        <begin position="512"/>
        <end position="542"/>
    </location>
</feature>
<accession>A0A8H6XWI2</accession>
<feature type="compositionally biased region" description="Low complexity" evidence="1">
    <location>
        <begin position="488"/>
        <end position="498"/>
    </location>
</feature>
<feature type="compositionally biased region" description="Basic and acidic residues" evidence="1">
    <location>
        <begin position="434"/>
        <end position="445"/>
    </location>
</feature>
<sequence>MPELIRTSSLPFTLDLMLPLVVVPCFIHRGSNHPTALSYVSGTIGRTKKQHHRPMEEAKTVVGRVAEEWRSSSRGYSAGANLRICFSRQRRQYPSRSRLCLAASSALCYVGVPLGLLVGSSIFAAVSIENQSAGAFHPEGLYLCGRAIPVYASVDPIHRPSRPGFTHPRDPLISFLSRPLTATFLPLPPVRVPSTISDDLDDHGHSVPILCDVVLPIDISAHSAGLRPLEEYEHDSDSARAHVPPQKRVPRAAESAVSAPRSLCPARMPLLGLSTGTVDTSFASISCHLPARHLPFVPIESRRRISMDNNWRTAPQGSRPYPVTLMRTTHVPKAPPPRPSHPRLRAAWAARWGERDVAGRMTNRLGAGDAVSRGVVLWDMPPPLLSTLEFLSRSCRLVPALGNARFRDSRMCVGSIPSPPTWRLAGSKSFGIGDRSHQGDGETERIGSGTSLARSERTRRLGRAAFFVPPHSTPHTLDGSPPSKPSYRRSSSPSSADRPAALHLLASSRPSHVSLIPSASPPRVQGTNSTPGAPEEGMHRLPTVGDYDDDLRPLDDVMACVESAAEACALCDPRTPLRALRRWAQPLDFTLSLAPFAYGSLCSPSAYSSSRLYPPNLARAYFHCSFALPRFTPCSGLESPGQASPAPRPVMLQIRVEHHIPLHDYCSDSPAVNTAGPVPALLFHPSLLVAFYSCGAADAAREAWTHDKRERGCLRDAVVWDGASSGWESAITRICTSGTRANHGLILDLPCLGGSKTVRIENEMKRRRLGYFPSTHIKQVLRLVGPALARARPTLDAVDGSPSTADRLLPPPPIDQPLSSPRSHRVSRIFLILSASLQATNPSPRAVWISARRSPRWRRRCSRPAQIPRTTRPRLPVRSSHKIEDWQHGLDTGDVDADVDSGVYLNIPPLYIADIPFASPSLSPFSASSSPSKRSQAPEALKPDTLEACEAPIPLLVFGLAVLGEGCTEDAHGHAACIPLPLPVPLPKCGV</sequence>
<dbReference type="AlphaFoldDB" id="A0A8H6XWI2"/>